<evidence type="ECO:0000256" key="1">
    <source>
        <dbReference type="SAM" id="MobiDB-lite"/>
    </source>
</evidence>
<feature type="compositionally biased region" description="Polar residues" evidence="1">
    <location>
        <begin position="62"/>
        <end position="73"/>
    </location>
</feature>
<protein>
    <submittedName>
        <fullName evidence="2">Uncharacterized protein</fullName>
    </submittedName>
</protein>
<feature type="region of interest" description="Disordered" evidence="1">
    <location>
        <begin position="44"/>
        <end position="73"/>
    </location>
</feature>
<keyword evidence="3" id="KW-1185">Reference proteome</keyword>
<evidence type="ECO:0000313" key="2">
    <source>
        <dbReference type="EMBL" id="MDQ1022708.1"/>
    </source>
</evidence>
<evidence type="ECO:0000313" key="3">
    <source>
        <dbReference type="Proteomes" id="UP001230328"/>
    </source>
</evidence>
<comment type="caution">
    <text evidence="2">The sequence shown here is derived from an EMBL/GenBank/DDBJ whole genome shotgun (WGS) entry which is preliminary data.</text>
</comment>
<name>A0ABU0SGK9_9ACTN</name>
<feature type="region of interest" description="Disordered" evidence="1">
    <location>
        <begin position="1"/>
        <end position="27"/>
    </location>
</feature>
<dbReference type="EMBL" id="JAUSZI010000002">
    <property type="protein sequence ID" value="MDQ1022708.1"/>
    <property type="molecule type" value="Genomic_DNA"/>
</dbReference>
<dbReference type="Proteomes" id="UP001230328">
    <property type="component" value="Unassembled WGS sequence"/>
</dbReference>
<reference evidence="2 3" key="1">
    <citation type="submission" date="2023-07" db="EMBL/GenBank/DDBJ databases">
        <title>Comparative genomics of wheat-associated soil bacteria to identify genetic determinants of phenazine resistance.</title>
        <authorList>
            <person name="Mouncey N."/>
        </authorList>
    </citation>
    <scope>NUCLEOTIDE SEQUENCE [LARGE SCALE GENOMIC DNA]</scope>
    <source>
        <strain evidence="2 3">V2I4</strain>
    </source>
</reference>
<sequence>MVHYGRAALSSSGTAYPETEGHRKVMAAESSSANQVWYTLCPPRRRSRPAAPAAHCGRELQTEASSDENQQSSPHLTLHALRSLQLLTCAPDVNPTEGVWPLGKRDLGNLAAADLSQLTGAVKRKLKTL</sequence>
<gene>
    <name evidence="2" type="ORF">QF035_000290</name>
</gene>
<organism evidence="2 3">
    <name type="scientific">Streptomyces umbrinus</name>
    <dbReference type="NCBI Taxonomy" id="67370"/>
    <lineage>
        <taxon>Bacteria</taxon>
        <taxon>Bacillati</taxon>
        <taxon>Actinomycetota</taxon>
        <taxon>Actinomycetes</taxon>
        <taxon>Kitasatosporales</taxon>
        <taxon>Streptomycetaceae</taxon>
        <taxon>Streptomyces</taxon>
        <taxon>Streptomyces phaeochromogenes group</taxon>
    </lineage>
</organism>
<accession>A0ABU0SGK9</accession>
<proteinExistence type="predicted"/>